<dbReference type="Gene3D" id="3.20.20.70">
    <property type="entry name" value="Aldolase class I"/>
    <property type="match status" value="1"/>
</dbReference>
<keyword evidence="6" id="KW-0408">Iron</keyword>
<dbReference type="RefSeq" id="WP_161838162.1">
    <property type="nucleotide sequence ID" value="NZ_CP048000.1"/>
</dbReference>
<comment type="cofactor">
    <cofactor evidence="1">
        <name>pyridoxal 5'-phosphate</name>
        <dbReference type="ChEBI" id="CHEBI:597326"/>
    </cofactor>
</comment>
<reference evidence="10 11" key="1">
    <citation type="submission" date="2020-01" db="EMBL/GenBank/DDBJ databases">
        <title>Genome analysis of Anaerocolumna sp. CBA3638.</title>
        <authorList>
            <person name="Kim J."/>
            <person name="Roh S.W."/>
        </authorList>
    </citation>
    <scope>NUCLEOTIDE SEQUENCE [LARGE SCALE GENOMIC DNA]</scope>
    <source>
        <strain evidence="10 11">CBA3638</strain>
    </source>
</reference>
<dbReference type="InterPro" id="IPR013785">
    <property type="entry name" value="Aldolase_TIM"/>
</dbReference>
<keyword evidence="3" id="KW-0949">S-adenosyl-L-methionine</keyword>
<feature type="binding site" evidence="8">
    <location>
        <position position="115"/>
    </location>
    <ligand>
        <name>[4Fe-4S] cluster</name>
        <dbReference type="ChEBI" id="CHEBI:49883"/>
        <note>4Fe-4S-S-AdoMet</note>
    </ligand>
</feature>
<evidence type="ECO:0000256" key="4">
    <source>
        <dbReference type="ARBA" id="ARBA00022723"/>
    </source>
</evidence>
<dbReference type="PANTHER" id="PTHR30538">
    <property type="entry name" value="LYSINE 2,3-AMINOMUTASE-RELATED"/>
    <property type="match status" value="1"/>
</dbReference>
<accession>A0A6P1TM16</accession>
<keyword evidence="7 8" id="KW-0411">Iron-sulfur</keyword>
<evidence type="ECO:0000256" key="6">
    <source>
        <dbReference type="ARBA" id="ARBA00023004"/>
    </source>
</evidence>
<evidence type="ECO:0000256" key="3">
    <source>
        <dbReference type="ARBA" id="ARBA00022691"/>
    </source>
</evidence>
<dbReference type="PANTHER" id="PTHR30538:SF0">
    <property type="entry name" value="L-LYSINE 2,3-AMINOMUTASE AQ_1632-RELATED"/>
    <property type="match status" value="1"/>
</dbReference>
<dbReference type="SUPFAM" id="SSF102114">
    <property type="entry name" value="Radical SAM enzymes"/>
    <property type="match status" value="1"/>
</dbReference>
<dbReference type="KEGG" id="anr:Ana3638_11590"/>
<dbReference type="Proteomes" id="UP000464314">
    <property type="component" value="Chromosome"/>
</dbReference>
<dbReference type="PROSITE" id="PS51918">
    <property type="entry name" value="RADICAL_SAM"/>
    <property type="match status" value="1"/>
</dbReference>
<dbReference type="AlphaFoldDB" id="A0A6P1TM16"/>
<gene>
    <name evidence="10" type="ORF">Ana3638_11590</name>
</gene>
<dbReference type="EMBL" id="CP048000">
    <property type="protein sequence ID" value="QHQ61337.1"/>
    <property type="molecule type" value="Genomic_DNA"/>
</dbReference>
<dbReference type="GO" id="GO:0046872">
    <property type="term" value="F:metal ion binding"/>
    <property type="evidence" value="ECO:0007669"/>
    <property type="project" value="UniProtKB-KW"/>
</dbReference>
<evidence type="ECO:0000256" key="2">
    <source>
        <dbReference type="ARBA" id="ARBA00022485"/>
    </source>
</evidence>
<name>A0A6P1TM16_9FIRM</name>
<evidence type="ECO:0000256" key="8">
    <source>
        <dbReference type="PIRSR" id="PIRSR004911-1"/>
    </source>
</evidence>
<evidence type="ECO:0000259" key="9">
    <source>
        <dbReference type="PROSITE" id="PS51918"/>
    </source>
</evidence>
<dbReference type="SFLD" id="SFLDS00029">
    <property type="entry name" value="Radical_SAM"/>
    <property type="match status" value="1"/>
</dbReference>
<dbReference type="CDD" id="cd01335">
    <property type="entry name" value="Radical_SAM"/>
    <property type="match status" value="1"/>
</dbReference>
<dbReference type="GO" id="GO:0003824">
    <property type="term" value="F:catalytic activity"/>
    <property type="evidence" value="ECO:0007669"/>
    <property type="project" value="InterPro"/>
</dbReference>
<dbReference type="Pfam" id="PF04055">
    <property type="entry name" value="Radical_SAM"/>
    <property type="match status" value="1"/>
</dbReference>
<dbReference type="SFLD" id="SFLDG01070">
    <property type="entry name" value="PLP-dependent"/>
    <property type="match status" value="1"/>
</dbReference>
<evidence type="ECO:0000256" key="7">
    <source>
        <dbReference type="ARBA" id="ARBA00023014"/>
    </source>
</evidence>
<feature type="binding site" evidence="8">
    <location>
        <position position="112"/>
    </location>
    <ligand>
        <name>[4Fe-4S] cluster</name>
        <dbReference type="ChEBI" id="CHEBI:49883"/>
        <note>4Fe-4S-S-AdoMet</note>
    </ligand>
</feature>
<keyword evidence="2 8" id="KW-0004">4Fe-4S</keyword>
<dbReference type="InterPro" id="IPR003739">
    <property type="entry name" value="Lys_aminomutase/Glu_NH3_mut"/>
</dbReference>
<keyword evidence="5" id="KW-0663">Pyridoxal phosphate</keyword>
<dbReference type="GO" id="GO:0051539">
    <property type="term" value="F:4 iron, 4 sulfur cluster binding"/>
    <property type="evidence" value="ECO:0007669"/>
    <property type="project" value="UniProtKB-KW"/>
</dbReference>
<keyword evidence="11" id="KW-1185">Reference proteome</keyword>
<evidence type="ECO:0000256" key="5">
    <source>
        <dbReference type="ARBA" id="ARBA00022898"/>
    </source>
</evidence>
<organism evidence="10 11">
    <name type="scientific">Anaerocolumna sedimenticola</name>
    <dbReference type="NCBI Taxonomy" id="2696063"/>
    <lineage>
        <taxon>Bacteria</taxon>
        <taxon>Bacillati</taxon>
        <taxon>Bacillota</taxon>
        <taxon>Clostridia</taxon>
        <taxon>Lachnospirales</taxon>
        <taxon>Lachnospiraceae</taxon>
        <taxon>Anaerocolumna</taxon>
    </lineage>
</organism>
<keyword evidence="4 8" id="KW-0479">Metal-binding</keyword>
<protein>
    <submittedName>
        <fullName evidence="10">KamA family radical SAM protein</fullName>
    </submittedName>
</protein>
<sequence length="365" mass="42238">MDWAKELEQNVTTVEELEEKLMLHFTTEEKEKLNEIIDAYPMSVTRFYLSLIDFKDERDPIRRMCIPSVKETDMNGSLDTSGESDNTVVTGLQHKYRQTALILSTNQCAMYCRHCFRKRLVGQSSAEIIKHMDEIISYINNHKDISNVLISGGDSFLNTNNTIKNYLEKLSAMEQLDFIRFGTRVPITFPMRIYEDNELLKILREYSNKKKIYIVTHYNHPNELTETSKRAINALIDCGIIIKNQTVLLKGVNDDSNILADLINKMTGWGIIPYYIFQCRPVSGVKNQFQLPLMRGYKIVEEAKARLNGHGKCFRYVLSNKNGKVEILGILKDNTMLFKYHESKDEANYGKVFTKPIGKDQCWID</sequence>
<evidence type="ECO:0000256" key="1">
    <source>
        <dbReference type="ARBA" id="ARBA00001933"/>
    </source>
</evidence>
<feature type="binding site" evidence="8">
    <location>
        <position position="108"/>
    </location>
    <ligand>
        <name>[4Fe-4S] cluster</name>
        <dbReference type="ChEBI" id="CHEBI:49883"/>
        <note>4Fe-4S-S-AdoMet</note>
    </ligand>
</feature>
<dbReference type="PIRSF" id="PIRSF004911">
    <property type="entry name" value="DUF160"/>
    <property type="match status" value="1"/>
</dbReference>
<dbReference type="NCBIfam" id="TIGR00238">
    <property type="entry name" value="KamA family radical SAM protein"/>
    <property type="match status" value="1"/>
</dbReference>
<proteinExistence type="predicted"/>
<evidence type="ECO:0000313" key="10">
    <source>
        <dbReference type="EMBL" id="QHQ61337.1"/>
    </source>
</evidence>
<evidence type="ECO:0000313" key="11">
    <source>
        <dbReference type="Proteomes" id="UP000464314"/>
    </source>
</evidence>
<dbReference type="InterPro" id="IPR007197">
    <property type="entry name" value="rSAM"/>
</dbReference>
<feature type="domain" description="Radical SAM core" evidence="9">
    <location>
        <begin position="94"/>
        <end position="310"/>
    </location>
</feature>
<dbReference type="InterPro" id="IPR058240">
    <property type="entry name" value="rSAM_sf"/>
</dbReference>